<organism evidence="2 3">
    <name type="scientific">Sordaria macrospora</name>
    <dbReference type="NCBI Taxonomy" id="5147"/>
    <lineage>
        <taxon>Eukaryota</taxon>
        <taxon>Fungi</taxon>
        <taxon>Dikarya</taxon>
        <taxon>Ascomycota</taxon>
        <taxon>Pezizomycotina</taxon>
        <taxon>Sordariomycetes</taxon>
        <taxon>Sordariomycetidae</taxon>
        <taxon>Sordariales</taxon>
        <taxon>Sordariaceae</taxon>
        <taxon>Sordaria</taxon>
    </lineage>
</organism>
<evidence type="ECO:0000256" key="1">
    <source>
        <dbReference type="SAM" id="MobiDB-lite"/>
    </source>
</evidence>
<dbReference type="AlphaFoldDB" id="A0A8S8ZCI6"/>
<protein>
    <submittedName>
        <fullName evidence="2">Uncharacterized protein</fullName>
    </submittedName>
</protein>
<gene>
    <name evidence="2" type="ORF">SMACR_08812</name>
</gene>
<feature type="compositionally biased region" description="Basic and acidic residues" evidence="1">
    <location>
        <begin position="31"/>
        <end position="43"/>
    </location>
</feature>
<accession>A0A8S8ZCI6</accession>
<feature type="region of interest" description="Disordered" evidence="1">
    <location>
        <begin position="27"/>
        <end position="49"/>
    </location>
</feature>
<reference evidence="2 3" key="1">
    <citation type="submission" date="2017-07" db="EMBL/GenBank/DDBJ databases">
        <title>Genome sequence of the Sordaria macrospora wild type strain R19027.</title>
        <authorList>
            <person name="Nowrousian M."/>
            <person name="Teichert I."/>
            <person name="Kueck U."/>
        </authorList>
    </citation>
    <scope>NUCLEOTIDE SEQUENCE [LARGE SCALE GENOMIC DNA]</scope>
    <source>
        <strain evidence="2 3">R19027</strain>
        <tissue evidence="2">Mycelium</tissue>
    </source>
</reference>
<proteinExistence type="predicted"/>
<comment type="caution">
    <text evidence="2">The sequence shown here is derived from an EMBL/GenBank/DDBJ whole genome shotgun (WGS) entry which is preliminary data.</text>
</comment>
<evidence type="ECO:0000313" key="2">
    <source>
        <dbReference type="EMBL" id="KAA8628294.1"/>
    </source>
</evidence>
<dbReference type="VEuPathDB" id="FungiDB:SMAC_08812"/>
<name>A0A8S8ZCI6_SORMA</name>
<dbReference type="Proteomes" id="UP000433876">
    <property type="component" value="Unassembled WGS sequence"/>
</dbReference>
<sequence>MSPNCHACGQRCGKVKAPLLDLVPPVEDAPTMEKKNNKNKSQDKAATAEVNKTEVPWVINTLENLLDYVHDWIPGYHFAKRVVENLYRRPNPTASLTISSVYTVFSTDPIVNITKKRKRQKHKKTPSIPASPV</sequence>
<evidence type="ECO:0000313" key="3">
    <source>
        <dbReference type="Proteomes" id="UP000433876"/>
    </source>
</evidence>
<dbReference type="EMBL" id="NMPR01000193">
    <property type="protein sequence ID" value="KAA8628294.1"/>
    <property type="molecule type" value="Genomic_DNA"/>
</dbReference>